<dbReference type="EMBL" id="JARJCN010000043">
    <property type="protein sequence ID" value="KAJ7082883.1"/>
    <property type="molecule type" value="Genomic_DNA"/>
</dbReference>
<feature type="non-terminal residue" evidence="6">
    <location>
        <position position="173"/>
    </location>
</feature>
<accession>A0AAD6TZD3</accession>
<dbReference type="Pfam" id="PF00250">
    <property type="entry name" value="Forkhead"/>
    <property type="match status" value="1"/>
</dbReference>
<evidence type="ECO:0000256" key="4">
    <source>
        <dbReference type="SAM" id="MobiDB-lite"/>
    </source>
</evidence>
<dbReference type="SUPFAM" id="SSF46785">
    <property type="entry name" value="Winged helix' DNA-binding domain"/>
    <property type="match status" value="1"/>
</dbReference>
<evidence type="ECO:0000313" key="6">
    <source>
        <dbReference type="EMBL" id="KAJ7082883.1"/>
    </source>
</evidence>
<dbReference type="InterPro" id="IPR030456">
    <property type="entry name" value="TF_fork_head_CS_2"/>
</dbReference>
<feature type="DNA-binding region" description="Fork-head" evidence="3">
    <location>
        <begin position="81"/>
        <end position="173"/>
    </location>
</feature>
<keyword evidence="2 3" id="KW-0539">Nucleus</keyword>
<evidence type="ECO:0000256" key="2">
    <source>
        <dbReference type="ARBA" id="ARBA00023242"/>
    </source>
</evidence>
<proteinExistence type="predicted"/>
<feature type="domain" description="Fork-head" evidence="5">
    <location>
        <begin position="81"/>
        <end position="173"/>
    </location>
</feature>
<evidence type="ECO:0000259" key="5">
    <source>
        <dbReference type="PROSITE" id="PS50039"/>
    </source>
</evidence>
<dbReference type="InterPro" id="IPR036388">
    <property type="entry name" value="WH-like_DNA-bd_sf"/>
</dbReference>
<protein>
    <recommendedName>
        <fullName evidence="5">Fork-head domain-containing protein</fullName>
    </recommendedName>
</protein>
<comment type="caution">
    <text evidence="6">The sequence shown here is derived from an EMBL/GenBank/DDBJ whole genome shotgun (WGS) entry which is preliminary data.</text>
</comment>
<dbReference type="Gene3D" id="1.10.10.10">
    <property type="entry name" value="Winged helix-like DNA-binding domain superfamily/Winged helix DNA-binding domain"/>
    <property type="match status" value="1"/>
</dbReference>
<dbReference type="PROSITE" id="PS50039">
    <property type="entry name" value="FORK_HEAD_3"/>
    <property type="match status" value="1"/>
</dbReference>
<organism evidence="6 7">
    <name type="scientific">Mycena belliarum</name>
    <dbReference type="NCBI Taxonomy" id="1033014"/>
    <lineage>
        <taxon>Eukaryota</taxon>
        <taxon>Fungi</taxon>
        <taxon>Dikarya</taxon>
        <taxon>Basidiomycota</taxon>
        <taxon>Agaricomycotina</taxon>
        <taxon>Agaricomycetes</taxon>
        <taxon>Agaricomycetidae</taxon>
        <taxon>Agaricales</taxon>
        <taxon>Marasmiineae</taxon>
        <taxon>Mycenaceae</taxon>
        <taxon>Mycena</taxon>
    </lineage>
</organism>
<keyword evidence="7" id="KW-1185">Reference proteome</keyword>
<dbReference type="GO" id="GO:0000981">
    <property type="term" value="F:DNA-binding transcription factor activity, RNA polymerase II-specific"/>
    <property type="evidence" value="ECO:0007669"/>
    <property type="project" value="TreeGrafter"/>
</dbReference>
<dbReference type="AlphaFoldDB" id="A0AAD6TZD3"/>
<gene>
    <name evidence="6" type="ORF">B0H15DRAFT_785330</name>
</gene>
<evidence type="ECO:0000256" key="3">
    <source>
        <dbReference type="PROSITE-ProRule" id="PRU00089"/>
    </source>
</evidence>
<keyword evidence="1 3" id="KW-0238">DNA-binding</keyword>
<dbReference type="PANTHER" id="PTHR11829:SF343">
    <property type="entry name" value="FORK-HEAD DOMAIN-CONTAINING PROTEIN"/>
    <property type="match status" value="1"/>
</dbReference>
<dbReference type="InterPro" id="IPR001766">
    <property type="entry name" value="Fork_head_dom"/>
</dbReference>
<dbReference type="PANTHER" id="PTHR11829">
    <property type="entry name" value="FORKHEAD BOX PROTEIN"/>
    <property type="match status" value="1"/>
</dbReference>
<dbReference type="Proteomes" id="UP001222325">
    <property type="component" value="Unassembled WGS sequence"/>
</dbReference>
<dbReference type="GO" id="GO:0005634">
    <property type="term" value="C:nucleus"/>
    <property type="evidence" value="ECO:0007669"/>
    <property type="project" value="UniProtKB-SubCell"/>
</dbReference>
<reference evidence="6" key="1">
    <citation type="submission" date="2023-03" db="EMBL/GenBank/DDBJ databases">
        <title>Massive genome expansion in bonnet fungi (Mycena s.s.) driven by repeated elements and novel gene families across ecological guilds.</title>
        <authorList>
            <consortium name="Lawrence Berkeley National Laboratory"/>
            <person name="Harder C.B."/>
            <person name="Miyauchi S."/>
            <person name="Viragh M."/>
            <person name="Kuo A."/>
            <person name="Thoen E."/>
            <person name="Andreopoulos B."/>
            <person name="Lu D."/>
            <person name="Skrede I."/>
            <person name="Drula E."/>
            <person name="Henrissat B."/>
            <person name="Morin E."/>
            <person name="Kohler A."/>
            <person name="Barry K."/>
            <person name="LaButti K."/>
            <person name="Morin E."/>
            <person name="Salamov A."/>
            <person name="Lipzen A."/>
            <person name="Mereny Z."/>
            <person name="Hegedus B."/>
            <person name="Baldrian P."/>
            <person name="Stursova M."/>
            <person name="Weitz H."/>
            <person name="Taylor A."/>
            <person name="Grigoriev I.V."/>
            <person name="Nagy L.G."/>
            <person name="Martin F."/>
            <person name="Kauserud H."/>
        </authorList>
    </citation>
    <scope>NUCLEOTIDE SEQUENCE</scope>
    <source>
        <strain evidence="6">CBHHK173m</strain>
    </source>
</reference>
<evidence type="ECO:0000313" key="7">
    <source>
        <dbReference type="Proteomes" id="UP001222325"/>
    </source>
</evidence>
<dbReference type="InterPro" id="IPR050211">
    <property type="entry name" value="FOX_domain-containing"/>
</dbReference>
<sequence length="173" mass="19543">MHPGHRQSVAPRARPLDGYLPNPSLRAQGPPPTTQLALPPSAFQNVPRIVEPGEYFRSRLNLPRDVPVSLWSVPDTADGQRPSLPLPLLAQLAIYGSEEKRLSLQGIYSALVSRFTYFRDNAWDSKWKNSIRHALSLYSAFVKISRPIQEAGKGDYWTLNPCLPDGYKRPRKR</sequence>
<evidence type="ECO:0000256" key="1">
    <source>
        <dbReference type="ARBA" id="ARBA00023125"/>
    </source>
</evidence>
<dbReference type="PROSITE" id="PS00658">
    <property type="entry name" value="FORK_HEAD_2"/>
    <property type="match status" value="1"/>
</dbReference>
<feature type="region of interest" description="Disordered" evidence="4">
    <location>
        <begin position="1"/>
        <end position="34"/>
    </location>
</feature>
<dbReference type="InterPro" id="IPR036390">
    <property type="entry name" value="WH_DNA-bd_sf"/>
</dbReference>
<name>A0AAD6TZD3_9AGAR</name>
<dbReference type="CDD" id="cd00059">
    <property type="entry name" value="FH_FOX"/>
    <property type="match status" value="1"/>
</dbReference>
<dbReference type="GO" id="GO:0000978">
    <property type="term" value="F:RNA polymerase II cis-regulatory region sequence-specific DNA binding"/>
    <property type="evidence" value="ECO:0007669"/>
    <property type="project" value="TreeGrafter"/>
</dbReference>
<comment type="subcellular location">
    <subcellularLocation>
        <location evidence="3">Nucleus</location>
    </subcellularLocation>
</comment>
<dbReference type="SMART" id="SM00339">
    <property type="entry name" value="FH"/>
    <property type="match status" value="1"/>
</dbReference>